<evidence type="ECO:0000256" key="1">
    <source>
        <dbReference type="SAM" id="MobiDB-lite"/>
    </source>
</evidence>
<name>A0ABR1QB17_9PEZI</name>
<feature type="region of interest" description="Disordered" evidence="1">
    <location>
        <begin position="230"/>
        <end position="262"/>
    </location>
</feature>
<organism evidence="2 3">
    <name type="scientific">Apiospora aurea</name>
    <dbReference type="NCBI Taxonomy" id="335848"/>
    <lineage>
        <taxon>Eukaryota</taxon>
        <taxon>Fungi</taxon>
        <taxon>Dikarya</taxon>
        <taxon>Ascomycota</taxon>
        <taxon>Pezizomycotina</taxon>
        <taxon>Sordariomycetes</taxon>
        <taxon>Xylariomycetidae</taxon>
        <taxon>Amphisphaeriales</taxon>
        <taxon>Apiosporaceae</taxon>
        <taxon>Apiospora</taxon>
    </lineage>
</organism>
<feature type="compositionally biased region" description="Low complexity" evidence="1">
    <location>
        <begin position="290"/>
        <end position="305"/>
    </location>
</feature>
<feature type="region of interest" description="Disordered" evidence="1">
    <location>
        <begin position="277"/>
        <end position="305"/>
    </location>
</feature>
<feature type="region of interest" description="Disordered" evidence="1">
    <location>
        <begin position="1"/>
        <end position="58"/>
    </location>
</feature>
<proteinExistence type="predicted"/>
<dbReference type="GeneID" id="92076086"/>
<feature type="compositionally biased region" description="Pro residues" evidence="1">
    <location>
        <begin position="180"/>
        <end position="193"/>
    </location>
</feature>
<evidence type="ECO:0000313" key="3">
    <source>
        <dbReference type="Proteomes" id="UP001391051"/>
    </source>
</evidence>
<dbReference type="Proteomes" id="UP001391051">
    <property type="component" value="Unassembled WGS sequence"/>
</dbReference>
<evidence type="ECO:0000313" key="2">
    <source>
        <dbReference type="EMBL" id="KAK7951074.1"/>
    </source>
</evidence>
<dbReference type="RefSeq" id="XP_066699136.1">
    <property type="nucleotide sequence ID" value="XM_066843024.1"/>
</dbReference>
<sequence>MAPMPIRVRPPTYSPGSPLIGFSESSPRVESPIYVPEPLTTPEPRSPDLAQPPACPSGSPTPRPFMACCLGGSVLASPAPHIPGTPTPQPQQHHQRQRLQGKANLAYILCQQRPPFHYDEAIAAPRPVPLALTEQTAQKTLARWTAEDEQRTQAREQESRWSSCKLTTYLNAPIQAAPDRTPPPSPSPPPSPPVMRVADSEALRWVFTLEELQADDEDRETLVTFYQSELEKTEQKHHREEQEQRRQEQEQRQQQQQPNGYHHRAPVAVAAFLRPPVAREPTPYRDQCKQQQEQQQQQQQQQQEQPYGLFGCAPVAAAAFLPPFLHRFGRWRPWEL</sequence>
<gene>
    <name evidence="2" type="ORF">PG986_006802</name>
</gene>
<keyword evidence="3" id="KW-1185">Reference proteome</keyword>
<reference evidence="2 3" key="1">
    <citation type="submission" date="2023-01" db="EMBL/GenBank/DDBJ databases">
        <title>Analysis of 21 Apiospora genomes using comparative genomics revels a genus with tremendous synthesis potential of carbohydrate active enzymes and secondary metabolites.</title>
        <authorList>
            <person name="Sorensen T."/>
        </authorList>
    </citation>
    <scope>NUCLEOTIDE SEQUENCE [LARGE SCALE GENOMIC DNA]</scope>
    <source>
        <strain evidence="2 3">CBS 24483</strain>
    </source>
</reference>
<feature type="region of interest" description="Disordered" evidence="1">
    <location>
        <begin position="175"/>
        <end position="196"/>
    </location>
</feature>
<comment type="caution">
    <text evidence="2">The sequence shown here is derived from an EMBL/GenBank/DDBJ whole genome shotgun (WGS) entry which is preliminary data.</text>
</comment>
<accession>A0ABR1QB17</accession>
<dbReference type="EMBL" id="JAQQWE010000005">
    <property type="protein sequence ID" value="KAK7951074.1"/>
    <property type="molecule type" value="Genomic_DNA"/>
</dbReference>
<protein>
    <submittedName>
        <fullName evidence="2">Uncharacterized protein</fullName>
    </submittedName>
</protein>
<feature type="compositionally biased region" description="Basic and acidic residues" evidence="1">
    <location>
        <begin position="230"/>
        <end position="251"/>
    </location>
</feature>